<evidence type="ECO:0000313" key="1">
    <source>
        <dbReference type="EMBL" id="KIM59208.1"/>
    </source>
</evidence>
<gene>
    <name evidence="1" type="ORF">SCLCIDRAFT_1034385</name>
</gene>
<organism evidence="1 2">
    <name type="scientific">Scleroderma citrinum Foug A</name>
    <dbReference type="NCBI Taxonomy" id="1036808"/>
    <lineage>
        <taxon>Eukaryota</taxon>
        <taxon>Fungi</taxon>
        <taxon>Dikarya</taxon>
        <taxon>Basidiomycota</taxon>
        <taxon>Agaricomycotina</taxon>
        <taxon>Agaricomycetes</taxon>
        <taxon>Agaricomycetidae</taxon>
        <taxon>Boletales</taxon>
        <taxon>Sclerodermatineae</taxon>
        <taxon>Sclerodermataceae</taxon>
        <taxon>Scleroderma</taxon>
    </lineage>
</organism>
<dbReference type="EMBL" id="KN822076">
    <property type="protein sequence ID" value="KIM59208.1"/>
    <property type="molecule type" value="Genomic_DNA"/>
</dbReference>
<evidence type="ECO:0000313" key="2">
    <source>
        <dbReference type="Proteomes" id="UP000053989"/>
    </source>
</evidence>
<dbReference type="InParanoid" id="A0A0C2ZBK7"/>
<name>A0A0C2ZBK7_9AGAM</name>
<sequence length="131" mass="14488">MFDAECSWGCFVLGVALVRKPVLHIQYIQITAIIHHLRLGPLKYGHFNAPPYLPVRIRGAQNLAVIGRVGGVFIRSESGPVRHHYRRALGPTWNGGSNWLAVGIKQWAVVEIPLHKPCVYQIGLTNCSGNA</sequence>
<reference evidence="1 2" key="1">
    <citation type="submission" date="2014-04" db="EMBL/GenBank/DDBJ databases">
        <authorList>
            <consortium name="DOE Joint Genome Institute"/>
            <person name="Kuo A."/>
            <person name="Kohler A."/>
            <person name="Nagy L.G."/>
            <person name="Floudas D."/>
            <person name="Copeland A."/>
            <person name="Barry K.W."/>
            <person name="Cichocki N."/>
            <person name="Veneault-Fourrey C."/>
            <person name="LaButti K."/>
            <person name="Lindquist E.A."/>
            <person name="Lipzen A."/>
            <person name="Lundell T."/>
            <person name="Morin E."/>
            <person name="Murat C."/>
            <person name="Sun H."/>
            <person name="Tunlid A."/>
            <person name="Henrissat B."/>
            <person name="Grigoriev I.V."/>
            <person name="Hibbett D.S."/>
            <person name="Martin F."/>
            <person name="Nordberg H.P."/>
            <person name="Cantor M.N."/>
            <person name="Hua S.X."/>
        </authorList>
    </citation>
    <scope>NUCLEOTIDE SEQUENCE [LARGE SCALE GENOMIC DNA]</scope>
    <source>
        <strain evidence="1 2">Foug A</strain>
    </source>
</reference>
<accession>A0A0C2ZBK7</accession>
<keyword evidence="2" id="KW-1185">Reference proteome</keyword>
<protein>
    <submittedName>
        <fullName evidence="1">Uncharacterized protein</fullName>
    </submittedName>
</protein>
<proteinExistence type="predicted"/>
<dbReference type="Proteomes" id="UP000053989">
    <property type="component" value="Unassembled WGS sequence"/>
</dbReference>
<dbReference type="AlphaFoldDB" id="A0A0C2ZBK7"/>
<dbReference type="HOGENOM" id="CLU_1928837_0_0_1"/>
<reference evidence="2" key="2">
    <citation type="submission" date="2015-01" db="EMBL/GenBank/DDBJ databases">
        <title>Evolutionary Origins and Diversification of the Mycorrhizal Mutualists.</title>
        <authorList>
            <consortium name="DOE Joint Genome Institute"/>
            <consortium name="Mycorrhizal Genomics Consortium"/>
            <person name="Kohler A."/>
            <person name="Kuo A."/>
            <person name="Nagy L.G."/>
            <person name="Floudas D."/>
            <person name="Copeland A."/>
            <person name="Barry K.W."/>
            <person name="Cichocki N."/>
            <person name="Veneault-Fourrey C."/>
            <person name="LaButti K."/>
            <person name="Lindquist E.A."/>
            <person name="Lipzen A."/>
            <person name="Lundell T."/>
            <person name="Morin E."/>
            <person name="Murat C."/>
            <person name="Riley R."/>
            <person name="Ohm R."/>
            <person name="Sun H."/>
            <person name="Tunlid A."/>
            <person name="Henrissat B."/>
            <person name="Grigoriev I.V."/>
            <person name="Hibbett D.S."/>
            <person name="Martin F."/>
        </authorList>
    </citation>
    <scope>NUCLEOTIDE SEQUENCE [LARGE SCALE GENOMIC DNA]</scope>
    <source>
        <strain evidence="2">Foug A</strain>
    </source>
</reference>